<name>A0A5C1E7S0_9RHOO</name>
<organism evidence="9 10">
    <name type="scientific">Oryzomicrobium terrae</name>
    <dbReference type="NCBI Taxonomy" id="1735038"/>
    <lineage>
        <taxon>Bacteria</taxon>
        <taxon>Pseudomonadati</taxon>
        <taxon>Pseudomonadota</taxon>
        <taxon>Betaproteobacteria</taxon>
        <taxon>Rhodocyclales</taxon>
        <taxon>Rhodocyclaceae</taxon>
        <taxon>Oryzomicrobium</taxon>
    </lineage>
</organism>
<evidence type="ECO:0000256" key="4">
    <source>
        <dbReference type="ARBA" id="ARBA00022982"/>
    </source>
</evidence>
<dbReference type="Gene3D" id="1.10.760.10">
    <property type="entry name" value="Cytochrome c-like domain"/>
    <property type="match status" value="1"/>
</dbReference>
<dbReference type="RefSeq" id="WP_149425130.1">
    <property type="nucleotide sequence ID" value="NZ_CP022579.1"/>
</dbReference>
<dbReference type="EMBL" id="CP022579">
    <property type="protein sequence ID" value="QEL64639.1"/>
    <property type="molecule type" value="Genomic_DNA"/>
</dbReference>
<keyword evidence="7" id="KW-0732">Signal</keyword>
<evidence type="ECO:0000256" key="5">
    <source>
        <dbReference type="ARBA" id="ARBA00023004"/>
    </source>
</evidence>
<evidence type="ECO:0000259" key="8">
    <source>
        <dbReference type="PROSITE" id="PS51007"/>
    </source>
</evidence>
<dbReference type="SUPFAM" id="SSF46626">
    <property type="entry name" value="Cytochrome c"/>
    <property type="match status" value="1"/>
</dbReference>
<dbReference type="InterPro" id="IPR009056">
    <property type="entry name" value="Cyt_c-like_dom"/>
</dbReference>
<proteinExistence type="predicted"/>
<dbReference type="InterPro" id="IPR036909">
    <property type="entry name" value="Cyt_c-like_dom_sf"/>
</dbReference>
<dbReference type="PRINTS" id="PR00604">
    <property type="entry name" value="CYTCHRMECIAB"/>
</dbReference>
<evidence type="ECO:0000256" key="7">
    <source>
        <dbReference type="SAM" id="SignalP"/>
    </source>
</evidence>
<keyword evidence="5 6" id="KW-0408">Iron</keyword>
<dbReference type="GO" id="GO:0046872">
    <property type="term" value="F:metal ion binding"/>
    <property type="evidence" value="ECO:0007669"/>
    <property type="project" value="UniProtKB-KW"/>
</dbReference>
<feature type="signal peptide" evidence="7">
    <location>
        <begin position="1"/>
        <end position="27"/>
    </location>
</feature>
<evidence type="ECO:0000313" key="10">
    <source>
        <dbReference type="Proteomes" id="UP000323671"/>
    </source>
</evidence>
<feature type="chain" id="PRO_5022731368" evidence="7">
    <location>
        <begin position="28"/>
        <end position="136"/>
    </location>
</feature>
<keyword evidence="2 6" id="KW-0349">Heme</keyword>
<keyword evidence="10" id="KW-1185">Reference proteome</keyword>
<dbReference type="GO" id="GO:0020037">
    <property type="term" value="F:heme binding"/>
    <property type="evidence" value="ECO:0007669"/>
    <property type="project" value="InterPro"/>
</dbReference>
<keyword evidence="4" id="KW-0249">Electron transport</keyword>
<evidence type="ECO:0000256" key="2">
    <source>
        <dbReference type="ARBA" id="ARBA00022617"/>
    </source>
</evidence>
<evidence type="ECO:0000256" key="3">
    <source>
        <dbReference type="ARBA" id="ARBA00022723"/>
    </source>
</evidence>
<feature type="domain" description="Cytochrome c" evidence="8">
    <location>
        <begin position="32"/>
        <end position="129"/>
    </location>
</feature>
<keyword evidence="1" id="KW-0813">Transport</keyword>
<dbReference type="PANTHER" id="PTHR11961">
    <property type="entry name" value="CYTOCHROME C"/>
    <property type="match status" value="1"/>
</dbReference>
<dbReference type="AlphaFoldDB" id="A0A5C1E7S0"/>
<reference evidence="9 10" key="1">
    <citation type="submission" date="2017-07" db="EMBL/GenBank/DDBJ databases">
        <title>Complete genome sequence of Oryzomicrobium terrae TPP412.</title>
        <authorList>
            <person name="Chiu L.-W."/>
            <person name="Lo K.-J."/>
            <person name="Tsai Y.-M."/>
            <person name="Lin S.-S."/>
            <person name="Kuo C.-H."/>
            <person name="Liu C.-T."/>
        </authorList>
    </citation>
    <scope>NUCLEOTIDE SEQUENCE [LARGE SCALE GENOMIC DNA]</scope>
    <source>
        <strain evidence="9 10">TPP412</strain>
    </source>
</reference>
<accession>A0A5C1E7S0</accession>
<dbReference type="GO" id="GO:0009055">
    <property type="term" value="F:electron transfer activity"/>
    <property type="evidence" value="ECO:0007669"/>
    <property type="project" value="InterPro"/>
</dbReference>
<evidence type="ECO:0000256" key="6">
    <source>
        <dbReference type="PROSITE-ProRule" id="PRU00433"/>
    </source>
</evidence>
<sequence>MTRRGRAAGLGVALCVLVVAAAVAAGAAPGVGDPARGEAIYARCQACHALAYDRTGPHHCGLFGRRAGSVPGFTYSPAMVRSGIVWNGSTLDRFLTNPTRMVPGTLMGYAGIADPQERADLIAWLRQATVSGECAH</sequence>
<dbReference type="InterPro" id="IPR002327">
    <property type="entry name" value="Cyt_c_1A/1B"/>
</dbReference>
<keyword evidence="3 6" id="KW-0479">Metal-binding</keyword>
<dbReference type="Proteomes" id="UP000323671">
    <property type="component" value="Chromosome"/>
</dbReference>
<gene>
    <name evidence="9" type="ORF">OTERR_11630</name>
</gene>
<dbReference type="KEGG" id="otr:OTERR_11630"/>
<evidence type="ECO:0000256" key="1">
    <source>
        <dbReference type="ARBA" id="ARBA00022448"/>
    </source>
</evidence>
<protein>
    <submittedName>
        <fullName evidence="9">Cytochrome c</fullName>
    </submittedName>
</protein>
<dbReference type="PROSITE" id="PS51007">
    <property type="entry name" value="CYTC"/>
    <property type="match status" value="1"/>
</dbReference>
<evidence type="ECO:0000313" key="9">
    <source>
        <dbReference type="EMBL" id="QEL64639.1"/>
    </source>
</evidence>
<dbReference type="Pfam" id="PF00034">
    <property type="entry name" value="Cytochrom_C"/>
    <property type="match status" value="1"/>
</dbReference>